<sequence length="372" mass="40798">MWMRLRPDEAEIKVLMLRTEEAKALIGLHVRQQHLGAILEAENAKVAWDALKKTYKNKTAARKLQLRHELSTLKMQSGESVATYVGRAQDLYWDLIAAGSDIKPDDLSFSVLAGLSSRFEGVVTVFTTTKEELDPVEKLLPKLQVFEQRHGLLGEQDSGASGSATAVAYVAKGGSGKASMPCHKCGKLGHFARECRSGARVPEKPKTGKKCYTCDSPDHLKKDWPKKEKTGGRQGIALVAREGPETRRWIVDSGASQHMAGIKKLFSTLKMLEPGTRAIKFGNKGFLEVAGVGTVELRCETSTGERLNFLQEVAYVPDVTENLFSVKKATAVGAEVVFRGEVCEMSTDGEVMLRAEDNAEGMSVICQPRATW</sequence>
<keyword evidence="1" id="KW-0863">Zinc-finger</keyword>
<dbReference type="InterPro" id="IPR036875">
    <property type="entry name" value="Znf_CCHC_sf"/>
</dbReference>
<feature type="domain" description="CCHC-type" evidence="2">
    <location>
        <begin position="182"/>
        <end position="197"/>
    </location>
</feature>
<evidence type="ECO:0000256" key="1">
    <source>
        <dbReference type="PROSITE-ProRule" id="PRU00047"/>
    </source>
</evidence>
<dbReference type="Pfam" id="PF14223">
    <property type="entry name" value="Retrotran_gag_2"/>
    <property type="match status" value="1"/>
</dbReference>
<keyword evidence="4" id="KW-1185">Reference proteome</keyword>
<dbReference type="SUPFAM" id="SSF57756">
    <property type="entry name" value="Retrovirus zinc finger-like domains"/>
    <property type="match status" value="1"/>
</dbReference>
<protein>
    <recommendedName>
        <fullName evidence="2">CCHC-type domain-containing protein</fullName>
    </recommendedName>
</protein>
<proteinExistence type="predicted"/>
<dbReference type="PANTHER" id="PTHR47481:SF14">
    <property type="entry name" value="RETROTRANSPOSON COPIA-LIKE N-TERMINAL DOMAIN-CONTAINING PROTEIN"/>
    <property type="match status" value="1"/>
</dbReference>
<dbReference type="OrthoDB" id="2015125at2759"/>
<evidence type="ECO:0000259" key="2">
    <source>
        <dbReference type="PROSITE" id="PS50158"/>
    </source>
</evidence>
<dbReference type="OMA" id="HYMELAN"/>
<evidence type="ECO:0000313" key="4">
    <source>
        <dbReference type="Proteomes" id="UP000054558"/>
    </source>
</evidence>
<dbReference type="STRING" id="105231.A0A1Y1IY27"/>
<name>A0A1Y1IY27_KLENI</name>
<dbReference type="AlphaFoldDB" id="A0A1Y1IY27"/>
<dbReference type="InterPro" id="IPR054722">
    <property type="entry name" value="PolX-like_BBD"/>
</dbReference>
<dbReference type="SMART" id="SM00343">
    <property type="entry name" value="ZnF_C2HC"/>
    <property type="match status" value="2"/>
</dbReference>
<dbReference type="PROSITE" id="PS50158">
    <property type="entry name" value="ZF_CCHC"/>
    <property type="match status" value="1"/>
</dbReference>
<dbReference type="Pfam" id="PF22936">
    <property type="entry name" value="Pol_BBD"/>
    <property type="match status" value="1"/>
</dbReference>
<dbReference type="Gene3D" id="4.10.60.10">
    <property type="entry name" value="Zinc finger, CCHC-type"/>
    <property type="match status" value="1"/>
</dbReference>
<evidence type="ECO:0000313" key="3">
    <source>
        <dbReference type="EMBL" id="GAQ93208.1"/>
    </source>
</evidence>
<dbReference type="Proteomes" id="UP000054558">
    <property type="component" value="Unassembled WGS sequence"/>
</dbReference>
<dbReference type="GO" id="GO:0003676">
    <property type="term" value="F:nucleic acid binding"/>
    <property type="evidence" value="ECO:0007669"/>
    <property type="project" value="InterPro"/>
</dbReference>
<reference evidence="3 4" key="1">
    <citation type="journal article" date="2014" name="Nat. Commun.">
        <title>Klebsormidium flaccidum genome reveals primary factors for plant terrestrial adaptation.</title>
        <authorList>
            <person name="Hori K."/>
            <person name="Maruyama F."/>
            <person name="Fujisawa T."/>
            <person name="Togashi T."/>
            <person name="Yamamoto N."/>
            <person name="Seo M."/>
            <person name="Sato S."/>
            <person name="Yamada T."/>
            <person name="Mori H."/>
            <person name="Tajima N."/>
            <person name="Moriyama T."/>
            <person name="Ikeuchi M."/>
            <person name="Watanabe M."/>
            <person name="Wada H."/>
            <person name="Kobayashi K."/>
            <person name="Saito M."/>
            <person name="Masuda T."/>
            <person name="Sasaki-Sekimoto Y."/>
            <person name="Mashiguchi K."/>
            <person name="Awai K."/>
            <person name="Shimojima M."/>
            <person name="Masuda S."/>
            <person name="Iwai M."/>
            <person name="Nobusawa T."/>
            <person name="Narise T."/>
            <person name="Kondo S."/>
            <person name="Saito H."/>
            <person name="Sato R."/>
            <person name="Murakawa M."/>
            <person name="Ihara Y."/>
            <person name="Oshima-Yamada Y."/>
            <person name="Ohtaka K."/>
            <person name="Satoh M."/>
            <person name="Sonobe K."/>
            <person name="Ishii M."/>
            <person name="Ohtani R."/>
            <person name="Kanamori-Sato M."/>
            <person name="Honoki R."/>
            <person name="Miyazaki D."/>
            <person name="Mochizuki H."/>
            <person name="Umetsu J."/>
            <person name="Higashi K."/>
            <person name="Shibata D."/>
            <person name="Kamiya Y."/>
            <person name="Sato N."/>
            <person name="Nakamura Y."/>
            <person name="Tabata S."/>
            <person name="Ida S."/>
            <person name="Kurokawa K."/>
            <person name="Ohta H."/>
        </authorList>
    </citation>
    <scope>NUCLEOTIDE SEQUENCE [LARGE SCALE GENOMIC DNA]</scope>
    <source>
        <strain evidence="3 4">NIES-2285</strain>
    </source>
</reference>
<dbReference type="EMBL" id="DF238309">
    <property type="protein sequence ID" value="GAQ93208.1"/>
    <property type="molecule type" value="Genomic_DNA"/>
</dbReference>
<dbReference type="PANTHER" id="PTHR47481">
    <property type="match status" value="1"/>
</dbReference>
<keyword evidence="1" id="KW-0862">Zinc</keyword>
<dbReference type="InterPro" id="IPR001878">
    <property type="entry name" value="Znf_CCHC"/>
</dbReference>
<gene>
    <name evidence="3" type="ORF">KFL_013600025</name>
</gene>
<keyword evidence="1" id="KW-0479">Metal-binding</keyword>
<accession>A0A1Y1IY27</accession>
<organism evidence="3 4">
    <name type="scientific">Klebsormidium nitens</name>
    <name type="common">Green alga</name>
    <name type="synonym">Ulothrix nitens</name>
    <dbReference type="NCBI Taxonomy" id="105231"/>
    <lineage>
        <taxon>Eukaryota</taxon>
        <taxon>Viridiplantae</taxon>
        <taxon>Streptophyta</taxon>
        <taxon>Klebsormidiophyceae</taxon>
        <taxon>Klebsormidiales</taxon>
        <taxon>Klebsormidiaceae</taxon>
        <taxon>Klebsormidium</taxon>
    </lineage>
</organism>
<dbReference type="Pfam" id="PF00098">
    <property type="entry name" value="zf-CCHC"/>
    <property type="match status" value="1"/>
</dbReference>
<dbReference type="GO" id="GO:0008270">
    <property type="term" value="F:zinc ion binding"/>
    <property type="evidence" value="ECO:0007669"/>
    <property type="project" value="UniProtKB-KW"/>
</dbReference>